<sequence length="516" mass="56287">VDIVQRSHYTIRRVLPDISGGGVLATLSQVADQMEAVLETLPTLPHYVPPGPADYGGASTSGHAPVYSPPMPSSPIGEPPYADVTDPAPAPVPQDPARAGDIVYFRRRRRSRSIRIDQPSSSAPPRQDQPSSSAPPRPDILPAHTTAVIEPVIEGAAIEHLDQLEILEPFDEHDVGRGRGRALSTGFMQQKDKFVLSANMSQSINIQEVEMSMVPPSAPHKEASKKQESSKRKSTSLRKKGTPNKRWSTVIDDFLIPFLVEQAKSGLKVDKGFKKTVYVAAASTVNAKFNTTFDAENVENHMRTLRAKYAEIKKCKEISGAGWNEELKMIILEGPTYATYVENSLSICNFLSIYNVGVSKIKAADVLNKPIKHYDALKIICGDDQATGQFCSTIYDNYINDPADGVNSEARNEMTPDDDGIGGRGLGQDGDAFTPTNNNDAIPSSGKSRGKRPREANNEHFDDLIATVKEVAVAIKTSATAHWSDNLWPKIVEAGGYSSEVYDAAYSFLYDDEKQG</sequence>
<feature type="region of interest" description="Disordered" evidence="1">
    <location>
        <begin position="215"/>
        <end position="243"/>
    </location>
</feature>
<feature type="compositionally biased region" description="Basic and acidic residues" evidence="1">
    <location>
        <begin position="219"/>
        <end position="231"/>
    </location>
</feature>
<feature type="compositionally biased region" description="Polar residues" evidence="1">
    <location>
        <begin position="118"/>
        <end position="132"/>
    </location>
</feature>
<feature type="compositionally biased region" description="Basic residues" evidence="1">
    <location>
        <begin position="232"/>
        <end position="243"/>
    </location>
</feature>
<feature type="non-terminal residue" evidence="3">
    <location>
        <position position="516"/>
    </location>
</feature>
<evidence type="ECO:0000256" key="1">
    <source>
        <dbReference type="SAM" id="MobiDB-lite"/>
    </source>
</evidence>
<name>A0A199VYS0_ANACO</name>
<feature type="region of interest" description="Disordered" evidence="1">
    <location>
        <begin position="405"/>
        <end position="456"/>
    </location>
</feature>
<reference evidence="3 4" key="1">
    <citation type="journal article" date="2016" name="DNA Res.">
        <title>The draft genome of MD-2 pineapple using hybrid error correction of long reads.</title>
        <authorList>
            <person name="Redwan R.M."/>
            <person name="Saidin A."/>
            <person name="Kumar S.V."/>
        </authorList>
    </citation>
    <scope>NUCLEOTIDE SEQUENCE [LARGE SCALE GENOMIC DNA]</scope>
    <source>
        <strain evidence="4">cv. MD2</strain>
        <tissue evidence="3">Leaf</tissue>
    </source>
</reference>
<dbReference type="EMBL" id="LSRQ01000508">
    <property type="protein sequence ID" value="OAY82382.1"/>
    <property type="molecule type" value="Genomic_DNA"/>
</dbReference>
<feature type="region of interest" description="Disordered" evidence="1">
    <location>
        <begin position="52"/>
        <end position="141"/>
    </location>
</feature>
<protein>
    <recommendedName>
        <fullName evidence="2">Myb/SANT-like domain-containing protein</fullName>
    </recommendedName>
</protein>
<organism evidence="3 4">
    <name type="scientific">Ananas comosus</name>
    <name type="common">Pineapple</name>
    <name type="synonym">Ananas ananas</name>
    <dbReference type="NCBI Taxonomy" id="4615"/>
    <lineage>
        <taxon>Eukaryota</taxon>
        <taxon>Viridiplantae</taxon>
        <taxon>Streptophyta</taxon>
        <taxon>Embryophyta</taxon>
        <taxon>Tracheophyta</taxon>
        <taxon>Spermatophyta</taxon>
        <taxon>Magnoliopsida</taxon>
        <taxon>Liliopsida</taxon>
        <taxon>Poales</taxon>
        <taxon>Bromeliaceae</taxon>
        <taxon>Bromelioideae</taxon>
        <taxon>Ananas</taxon>
    </lineage>
</organism>
<accession>A0A199VYS0</accession>
<proteinExistence type="predicted"/>
<evidence type="ECO:0000313" key="3">
    <source>
        <dbReference type="EMBL" id="OAY82382.1"/>
    </source>
</evidence>
<dbReference type="PANTHER" id="PTHR47127">
    <property type="entry name" value="10A19I.15"/>
    <property type="match status" value="1"/>
</dbReference>
<feature type="compositionally biased region" description="Polar residues" evidence="1">
    <location>
        <begin position="434"/>
        <end position="447"/>
    </location>
</feature>
<evidence type="ECO:0000259" key="2">
    <source>
        <dbReference type="Pfam" id="PF12776"/>
    </source>
</evidence>
<comment type="caution">
    <text evidence="3">The sequence shown here is derived from an EMBL/GenBank/DDBJ whole genome shotgun (WGS) entry which is preliminary data.</text>
</comment>
<feature type="domain" description="Myb/SANT-like" evidence="2">
    <location>
        <begin position="246"/>
        <end position="331"/>
    </location>
</feature>
<feature type="non-terminal residue" evidence="3">
    <location>
        <position position="1"/>
    </location>
</feature>
<dbReference type="Pfam" id="PF12776">
    <property type="entry name" value="Myb_DNA-bind_3"/>
    <property type="match status" value="1"/>
</dbReference>
<feature type="compositionally biased region" description="Low complexity" evidence="1">
    <location>
        <begin position="74"/>
        <end position="87"/>
    </location>
</feature>
<dbReference type="InterPro" id="IPR024752">
    <property type="entry name" value="Myb/SANT-like_dom"/>
</dbReference>
<dbReference type="Proteomes" id="UP000092600">
    <property type="component" value="Unassembled WGS sequence"/>
</dbReference>
<gene>
    <name evidence="3" type="ORF">ACMD2_24345</name>
</gene>
<evidence type="ECO:0000313" key="4">
    <source>
        <dbReference type="Proteomes" id="UP000092600"/>
    </source>
</evidence>
<dbReference type="AlphaFoldDB" id="A0A199VYS0"/>